<dbReference type="SUPFAM" id="SSF46785">
    <property type="entry name" value="Winged helix' DNA-binding domain"/>
    <property type="match status" value="1"/>
</dbReference>
<organism evidence="2 3">
    <name type="scientific">Acuticoccus sediminis</name>
    <dbReference type="NCBI Taxonomy" id="2184697"/>
    <lineage>
        <taxon>Bacteria</taxon>
        <taxon>Pseudomonadati</taxon>
        <taxon>Pseudomonadota</taxon>
        <taxon>Alphaproteobacteria</taxon>
        <taxon>Hyphomicrobiales</taxon>
        <taxon>Amorphaceae</taxon>
        <taxon>Acuticoccus</taxon>
    </lineage>
</organism>
<dbReference type="Pfam" id="PF12802">
    <property type="entry name" value="MarR_2"/>
    <property type="match status" value="1"/>
</dbReference>
<dbReference type="Gene3D" id="1.10.10.10">
    <property type="entry name" value="Winged helix-like DNA-binding domain superfamily/Winged helix DNA-binding domain"/>
    <property type="match status" value="1"/>
</dbReference>
<dbReference type="EMBL" id="QHHQ01000006">
    <property type="protein sequence ID" value="RAH98934.1"/>
    <property type="molecule type" value="Genomic_DNA"/>
</dbReference>
<gene>
    <name evidence="2" type="ORF">DLJ53_25220</name>
</gene>
<evidence type="ECO:0000313" key="2">
    <source>
        <dbReference type="EMBL" id="RAH98934.1"/>
    </source>
</evidence>
<dbReference type="SMART" id="SM00347">
    <property type="entry name" value="HTH_MARR"/>
    <property type="match status" value="1"/>
</dbReference>
<name>A0A8B2NMA1_9HYPH</name>
<reference evidence="2 3" key="1">
    <citation type="submission" date="2018-05" db="EMBL/GenBank/DDBJ databases">
        <title>Acuticoccus sediminis sp. nov., isolated from deep-sea sediment of Indian Ocean.</title>
        <authorList>
            <person name="Liu X."/>
            <person name="Lai Q."/>
            <person name="Du Y."/>
            <person name="Sun F."/>
            <person name="Zhang X."/>
            <person name="Wang S."/>
            <person name="Shao Z."/>
        </authorList>
    </citation>
    <scope>NUCLEOTIDE SEQUENCE [LARGE SCALE GENOMIC DNA]</scope>
    <source>
        <strain evidence="2 3">PTG4-2</strain>
    </source>
</reference>
<evidence type="ECO:0000313" key="3">
    <source>
        <dbReference type="Proteomes" id="UP000249590"/>
    </source>
</evidence>
<dbReference type="PROSITE" id="PS50995">
    <property type="entry name" value="HTH_MARR_2"/>
    <property type="match status" value="1"/>
</dbReference>
<dbReference type="PANTHER" id="PTHR33164:SF101">
    <property type="entry name" value="TRANSCRIPTIONAL REPRESSOR MPRA"/>
    <property type="match status" value="1"/>
</dbReference>
<feature type="domain" description="HTH marR-type" evidence="1">
    <location>
        <begin position="40"/>
        <end position="179"/>
    </location>
</feature>
<dbReference type="Proteomes" id="UP000249590">
    <property type="component" value="Unassembled WGS sequence"/>
</dbReference>
<sequence>MSSMNARTASAETQVVTVSAGDCDPRPMTASRPALIRDGRDDAFRAFVHGLLAFTARLEATRQALGSVTGLTGPQYTILISIAHLSRLGDVSVSTVAGHLHYSGPFVTAEVGRLAKMGLVDKAPNQNDGRRVNLTVTPDGQARLDDLAPLQSQVNDTLFAALGPADFDRVLTLLPGLIAGGDNALALLEYESQRKELQE</sequence>
<accession>A0A8B2NMA1</accession>
<protein>
    <submittedName>
        <fullName evidence="2">MarR family transcriptional regulator</fullName>
    </submittedName>
</protein>
<dbReference type="GO" id="GO:0003700">
    <property type="term" value="F:DNA-binding transcription factor activity"/>
    <property type="evidence" value="ECO:0007669"/>
    <property type="project" value="InterPro"/>
</dbReference>
<dbReference type="PANTHER" id="PTHR33164">
    <property type="entry name" value="TRANSCRIPTIONAL REGULATOR, MARR FAMILY"/>
    <property type="match status" value="1"/>
</dbReference>
<dbReference type="GO" id="GO:0006950">
    <property type="term" value="P:response to stress"/>
    <property type="evidence" value="ECO:0007669"/>
    <property type="project" value="TreeGrafter"/>
</dbReference>
<comment type="caution">
    <text evidence="2">The sequence shown here is derived from an EMBL/GenBank/DDBJ whole genome shotgun (WGS) entry which is preliminary data.</text>
</comment>
<dbReference type="AlphaFoldDB" id="A0A8B2NMA1"/>
<dbReference type="InterPro" id="IPR036390">
    <property type="entry name" value="WH_DNA-bd_sf"/>
</dbReference>
<dbReference type="InterPro" id="IPR039422">
    <property type="entry name" value="MarR/SlyA-like"/>
</dbReference>
<dbReference type="InterPro" id="IPR000835">
    <property type="entry name" value="HTH_MarR-typ"/>
</dbReference>
<dbReference type="InterPro" id="IPR036388">
    <property type="entry name" value="WH-like_DNA-bd_sf"/>
</dbReference>
<evidence type="ECO:0000259" key="1">
    <source>
        <dbReference type="PROSITE" id="PS50995"/>
    </source>
</evidence>
<keyword evidence="3" id="KW-1185">Reference proteome</keyword>
<proteinExistence type="predicted"/>